<dbReference type="Proteomes" id="UP000533461">
    <property type="component" value="Unassembled WGS sequence"/>
</dbReference>
<comment type="caution">
    <text evidence="1">The sequence shown here is derived from an EMBL/GenBank/DDBJ whole genome shotgun (WGS) entry which is preliminary data.</text>
</comment>
<reference evidence="1 2" key="1">
    <citation type="submission" date="2020-06" db="EMBL/GenBank/DDBJ databases">
        <title>REHAB project genomes.</title>
        <authorList>
            <person name="Shaw L.P."/>
        </authorList>
    </citation>
    <scope>NUCLEOTIDE SEQUENCE [LARGE SCALE GENOMIC DNA]</scope>
    <source>
        <strain evidence="1 2">RHBSTW-00074</strain>
    </source>
</reference>
<proteinExistence type="predicted"/>
<gene>
    <name evidence="1" type="ORF">HV056_12810</name>
</gene>
<dbReference type="AlphaFoldDB" id="A0A7W3CAJ1"/>
<evidence type="ECO:0000313" key="2">
    <source>
        <dbReference type="Proteomes" id="UP000533461"/>
    </source>
</evidence>
<dbReference type="EMBL" id="JABXRP010000001">
    <property type="protein sequence ID" value="MBA8077415.1"/>
    <property type="molecule type" value="Genomic_DNA"/>
</dbReference>
<sequence length="158" mass="17943">MKTKLLFGLGGAMVGSLLVVAFSPSQNDTQDVLACTTEFNFTRNEGKPSEVKVNAIAQFYVRADGTGLTTYKGASRIKGKEMIVDRDVNFTWERRTNDHVIMLTYKNTLRRHNDNTPDALWGSFARPGARYYITLSKLSSSVWMIQDRLYPTYICRED</sequence>
<organism evidence="1 2">
    <name type="scientific">Enterobacter asburiae</name>
    <dbReference type="NCBI Taxonomy" id="61645"/>
    <lineage>
        <taxon>Bacteria</taxon>
        <taxon>Pseudomonadati</taxon>
        <taxon>Pseudomonadota</taxon>
        <taxon>Gammaproteobacteria</taxon>
        <taxon>Enterobacterales</taxon>
        <taxon>Enterobacteriaceae</taxon>
        <taxon>Enterobacter</taxon>
        <taxon>Enterobacter cloacae complex</taxon>
    </lineage>
</organism>
<evidence type="ECO:0000313" key="1">
    <source>
        <dbReference type="EMBL" id="MBA8077415.1"/>
    </source>
</evidence>
<protein>
    <submittedName>
        <fullName evidence="1">Uncharacterized protein</fullName>
    </submittedName>
</protein>
<dbReference type="RefSeq" id="WP_182383281.1">
    <property type="nucleotide sequence ID" value="NZ_AP026886.1"/>
</dbReference>
<accession>A0A7W3CAJ1</accession>
<name>A0A7W3CAJ1_ENTAS</name>